<proteinExistence type="predicted"/>
<dbReference type="InterPro" id="IPR019734">
    <property type="entry name" value="TPR_rpt"/>
</dbReference>
<dbReference type="SUPFAM" id="SSF48452">
    <property type="entry name" value="TPR-like"/>
    <property type="match status" value="1"/>
</dbReference>
<keyword evidence="3" id="KW-1185">Reference proteome</keyword>
<dbReference type="InterPro" id="IPR011990">
    <property type="entry name" value="TPR-like_helical_dom_sf"/>
</dbReference>
<sequence length="144" mass="15768">MKAIELPSTVLDAITRFCADGDLLAASGKYEEAIAEYNRAWEIVPEPKNQWKAATWILAAIADAAFLAGYKTSAREALEFAMVCPDAIGNPFLHLRLGQVLLDTGEHDRAADELMRAYMGAGADVFAIEDERYLSFLRSRAALG</sequence>
<dbReference type="Gene3D" id="1.25.40.10">
    <property type="entry name" value="Tetratricopeptide repeat domain"/>
    <property type="match status" value="1"/>
</dbReference>
<accession>A0A918UCG3</accession>
<evidence type="ECO:0000313" key="3">
    <source>
        <dbReference type="Proteomes" id="UP000648075"/>
    </source>
</evidence>
<organism evidence="2 3">
    <name type="scientific">Novosphingobium colocasiae</name>
    <dbReference type="NCBI Taxonomy" id="1256513"/>
    <lineage>
        <taxon>Bacteria</taxon>
        <taxon>Pseudomonadati</taxon>
        <taxon>Pseudomonadota</taxon>
        <taxon>Alphaproteobacteria</taxon>
        <taxon>Sphingomonadales</taxon>
        <taxon>Sphingomonadaceae</taxon>
        <taxon>Novosphingobium</taxon>
    </lineage>
</organism>
<comment type="caution">
    <text evidence="2">The sequence shown here is derived from an EMBL/GenBank/DDBJ whole genome shotgun (WGS) entry which is preliminary data.</text>
</comment>
<dbReference type="EMBL" id="BMZA01000001">
    <property type="protein sequence ID" value="GGY91921.1"/>
    <property type="molecule type" value="Genomic_DNA"/>
</dbReference>
<dbReference type="Proteomes" id="UP000648075">
    <property type="component" value="Unassembled WGS sequence"/>
</dbReference>
<reference evidence="2" key="2">
    <citation type="submission" date="2020-09" db="EMBL/GenBank/DDBJ databases">
        <authorList>
            <person name="Sun Q."/>
            <person name="Kim S."/>
        </authorList>
    </citation>
    <scope>NUCLEOTIDE SEQUENCE</scope>
    <source>
        <strain evidence="2">KCTC 32255</strain>
    </source>
</reference>
<evidence type="ECO:0008006" key="4">
    <source>
        <dbReference type="Google" id="ProtNLM"/>
    </source>
</evidence>
<protein>
    <recommendedName>
        <fullName evidence="4">Tetratricopeptide repeat protein</fullName>
    </recommendedName>
</protein>
<gene>
    <name evidence="2" type="ORF">GCM10011614_03280</name>
</gene>
<dbReference type="AlphaFoldDB" id="A0A918UCG3"/>
<name>A0A918UCG3_9SPHN</name>
<keyword evidence="1" id="KW-0802">TPR repeat</keyword>
<dbReference type="Pfam" id="PF13181">
    <property type="entry name" value="TPR_8"/>
    <property type="match status" value="1"/>
</dbReference>
<evidence type="ECO:0000313" key="2">
    <source>
        <dbReference type="EMBL" id="GGY91921.1"/>
    </source>
</evidence>
<dbReference type="RefSeq" id="WP_189619342.1">
    <property type="nucleotide sequence ID" value="NZ_BMZA01000001.1"/>
</dbReference>
<reference evidence="2" key="1">
    <citation type="journal article" date="2014" name="Int. J. Syst. Evol. Microbiol.">
        <title>Complete genome sequence of Corynebacterium casei LMG S-19264T (=DSM 44701T), isolated from a smear-ripened cheese.</title>
        <authorList>
            <consortium name="US DOE Joint Genome Institute (JGI-PGF)"/>
            <person name="Walter F."/>
            <person name="Albersmeier A."/>
            <person name="Kalinowski J."/>
            <person name="Ruckert C."/>
        </authorList>
    </citation>
    <scope>NUCLEOTIDE SEQUENCE</scope>
    <source>
        <strain evidence="2">KCTC 32255</strain>
    </source>
</reference>
<evidence type="ECO:0000256" key="1">
    <source>
        <dbReference type="PROSITE-ProRule" id="PRU00339"/>
    </source>
</evidence>
<dbReference type="PROSITE" id="PS50005">
    <property type="entry name" value="TPR"/>
    <property type="match status" value="1"/>
</dbReference>
<feature type="repeat" description="TPR" evidence="1">
    <location>
        <begin position="14"/>
        <end position="47"/>
    </location>
</feature>